<comment type="caution">
    <text evidence="7">The sequence shown here is derived from an EMBL/GenBank/DDBJ whole genome shotgun (WGS) entry which is preliminary data.</text>
</comment>
<keyword evidence="4" id="KW-0520">NAD</keyword>
<dbReference type="PANTHER" id="PTHR35330:SF1">
    <property type="entry name" value="SIROHEME BIOSYNTHESIS PROTEIN MET8"/>
    <property type="match status" value="1"/>
</dbReference>
<dbReference type="SUPFAM" id="SSF75615">
    <property type="entry name" value="Siroheme synthase middle domains-like"/>
    <property type="match status" value="1"/>
</dbReference>
<evidence type="ECO:0000313" key="7">
    <source>
        <dbReference type="EMBL" id="MBP1995942.1"/>
    </source>
</evidence>
<dbReference type="EC" id="1.3.1.76" evidence="2"/>
<dbReference type="Proteomes" id="UP001519287">
    <property type="component" value="Unassembled WGS sequence"/>
</dbReference>
<evidence type="ECO:0000256" key="6">
    <source>
        <dbReference type="ARBA" id="ARBA00047561"/>
    </source>
</evidence>
<evidence type="ECO:0000256" key="1">
    <source>
        <dbReference type="ARBA" id="ARBA00005010"/>
    </source>
</evidence>
<keyword evidence="3 7" id="KW-0560">Oxidoreductase</keyword>
<evidence type="ECO:0000256" key="3">
    <source>
        <dbReference type="ARBA" id="ARBA00023002"/>
    </source>
</evidence>
<dbReference type="Gene3D" id="1.10.8.610">
    <property type="entry name" value="SirC, precorrin-2 dehydrogenase, C-terminal helical domain-like"/>
    <property type="match status" value="1"/>
</dbReference>
<dbReference type="InterPro" id="IPR036291">
    <property type="entry name" value="NAD(P)-bd_dom_sf"/>
</dbReference>
<protein>
    <recommendedName>
        <fullName evidence="2">precorrin-2 dehydrogenase</fullName>
        <ecNumber evidence="2">1.3.1.76</ecNumber>
    </recommendedName>
</protein>
<organism evidence="7 8">
    <name type="scientific">Paenibacillus eucommiae</name>
    <dbReference type="NCBI Taxonomy" id="1355755"/>
    <lineage>
        <taxon>Bacteria</taxon>
        <taxon>Bacillati</taxon>
        <taxon>Bacillota</taxon>
        <taxon>Bacilli</taxon>
        <taxon>Bacillales</taxon>
        <taxon>Paenibacillaceae</taxon>
        <taxon>Paenibacillus</taxon>
    </lineage>
</organism>
<proteinExistence type="predicted"/>
<evidence type="ECO:0000256" key="5">
    <source>
        <dbReference type="ARBA" id="ARBA00023244"/>
    </source>
</evidence>
<reference evidence="7 8" key="1">
    <citation type="submission" date="2021-03" db="EMBL/GenBank/DDBJ databases">
        <title>Genomic Encyclopedia of Type Strains, Phase IV (KMG-IV): sequencing the most valuable type-strain genomes for metagenomic binning, comparative biology and taxonomic classification.</title>
        <authorList>
            <person name="Goeker M."/>
        </authorList>
    </citation>
    <scope>NUCLEOTIDE SEQUENCE [LARGE SCALE GENOMIC DNA]</scope>
    <source>
        <strain evidence="7 8">DSM 26048</strain>
    </source>
</reference>
<dbReference type="Gene3D" id="3.40.50.720">
    <property type="entry name" value="NAD(P)-binding Rossmann-like Domain"/>
    <property type="match status" value="1"/>
</dbReference>
<dbReference type="InterPro" id="IPR006367">
    <property type="entry name" value="Sirohaem_synthase_N"/>
</dbReference>
<dbReference type="GO" id="GO:0043115">
    <property type="term" value="F:precorrin-2 dehydrogenase activity"/>
    <property type="evidence" value="ECO:0007669"/>
    <property type="project" value="UniProtKB-EC"/>
</dbReference>
<dbReference type="RefSeq" id="WP_209977932.1">
    <property type="nucleotide sequence ID" value="NZ_JAGGLB010000041.1"/>
</dbReference>
<keyword evidence="5" id="KW-0627">Porphyrin biosynthesis</keyword>
<evidence type="ECO:0000256" key="4">
    <source>
        <dbReference type="ARBA" id="ARBA00023027"/>
    </source>
</evidence>
<dbReference type="Pfam" id="PF13241">
    <property type="entry name" value="NAD_binding_7"/>
    <property type="match status" value="1"/>
</dbReference>
<dbReference type="NCBIfam" id="TIGR01470">
    <property type="entry name" value="cysG_Nterm"/>
    <property type="match status" value="1"/>
</dbReference>
<evidence type="ECO:0000313" key="8">
    <source>
        <dbReference type="Proteomes" id="UP001519287"/>
    </source>
</evidence>
<comment type="catalytic activity">
    <reaction evidence="6">
        <text>precorrin-2 + NAD(+) = sirohydrochlorin + NADH + 2 H(+)</text>
        <dbReference type="Rhea" id="RHEA:15613"/>
        <dbReference type="ChEBI" id="CHEBI:15378"/>
        <dbReference type="ChEBI" id="CHEBI:57540"/>
        <dbReference type="ChEBI" id="CHEBI:57945"/>
        <dbReference type="ChEBI" id="CHEBI:58351"/>
        <dbReference type="ChEBI" id="CHEBI:58827"/>
        <dbReference type="EC" id="1.3.1.76"/>
    </reaction>
</comment>
<dbReference type="PANTHER" id="PTHR35330">
    <property type="entry name" value="SIROHEME BIOSYNTHESIS PROTEIN MET8"/>
    <property type="match status" value="1"/>
</dbReference>
<dbReference type="InterPro" id="IPR028161">
    <property type="entry name" value="Met8-like"/>
</dbReference>
<dbReference type="SUPFAM" id="SSF51735">
    <property type="entry name" value="NAD(P)-binding Rossmann-fold domains"/>
    <property type="match status" value="1"/>
</dbReference>
<dbReference type="EMBL" id="JAGGLB010000041">
    <property type="protein sequence ID" value="MBP1995942.1"/>
    <property type="molecule type" value="Genomic_DNA"/>
</dbReference>
<keyword evidence="8" id="KW-1185">Reference proteome</keyword>
<name>A0ABS4J7X8_9BACL</name>
<evidence type="ECO:0000256" key="2">
    <source>
        <dbReference type="ARBA" id="ARBA00012400"/>
    </source>
</evidence>
<accession>A0ABS4J7X8</accession>
<dbReference type="InterPro" id="IPR042518">
    <property type="entry name" value="SirC_C"/>
</dbReference>
<sequence>MKLYYPLMLDLKARKCLIVGGGLVAERKIGSLLVAGAAITVVSPDFTAAIEAKGSSGELVLHRRIYDSEDIQGFSLVIAATDLAHVNKQIAQDASKEGIWVNVVDQPELSSFIVPSVVRRGKLTLSVSTGGASPGTARRIAAELESAYGQEYEIYLDFLSEMRLKVQDTVKDRQSRQTIFKQMLDWDVLEKIRNGTFTAWRQEKLDSFEQDST</sequence>
<comment type="pathway">
    <text evidence="1">Porphyrin-containing compound metabolism; siroheme biosynthesis; sirohydrochlorin from precorrin-2: step 1/1.</text>
</comment>
<keyword evidence="7" id="KW-0456">Lyase</keyword>
<dbReference type="GO" id="GO:0051266">
    <property type="term" value="F:sirohydrochlorin ferrochelatase activity"/>
    <property type="evidence" value="ECO:0007669"/>
    <property type="project" value="UniProtKB-EC"/>
</dbReference>
<gene>
    <name evidence="7" type="ORF">J2Z66_007584</name>
</gene>